<accession>A0A2W7N834</accession>
<feature type="region of interest" description="Disordered" evidence="1">
    <location>
        <begin position="83"/>
        <end position="124"/>
    </location>
</feature>
<evidence type="ECO:0000313" key="3">
    <source>
        <dbReference type="Proteomes" id="UP000248916"/>
    </source>
</evidence>
<dbReference type="RefSeq" id="WP_111537245.1">
    <property type="nucleotide sequence ID" value="NZ_QKZL01000007.1"/>
</dbReference>
<dbReference type="Pfam" id="PF13783">
    <property type="entry name" value="DUF4177"/>
    <property type="match status" value="1"/>
</dbReference>
<reference evidence="2 3" key="1">
    <citation type="submission" date="2018-06" db="EMBL/GenBank/DDBJ databases">
        <title>Genomic Encyclopedia of Archaeal and Bacterial Type Strains, Phase II (KMG-II): from individual species to whole genera.</title>
        <authorList>
            <person name="Goeker M."/>
        </authorList>
    </citation>
    <scope>NUCLEOTIDE SEQUENCE [LARGE SCALE GENOMIC DNA]</scope>
    <source>
        <strain evidence="2 3">DSM 22009</strain>
    </source>
</reference>
<dbReference type="Proteomes" id="UP000248916">
    <property type="component" value="Unassembled WGS sequence"/>
</dbReference>
<proteinExistence type="predicted"/>
<organism evidence="2 3">
    <name type="scientific">Palleronia aestuarii</name>
    <dbReference type="NCBI Taxonomy" id="568105"/>
    <lineage>
        <taxon>Bacteria</taxon>
        <taxon>Pseudomonadati</taxon>
        <taxon>Pseudomonadota</taxon>
        <taxon>Alphaproteobacteria</taxon>
        <taxon>Rhodobacterales</taxon>
        <taxon>Roseobacteraceae</taxon>
        <taxon>Palleronia</taxon>
    </lineage>
</organism>
<gene>
    <name evidence="2" type="ORF">LX81_02089</name>
</gene>
<dbReference type="OrthoDB" id="7658888at2"/>
<name>A0A2W7N834_9RHOB</name>
<evidence type="ECO:0000256" key="1">
    <source>
        <dbReference type="SAM" id="MobiDB-lite"/>
    </source>
</evidence>
<evidence type="ECO:0000313" key="2">
    <source>
        <dbReference type="EMBL" id="PZX16238.1"/>
    </source>
</evidence>
<protein>
    <submittedName>
        <fullName evidence="2">Uncharacterized protein DUF4177</fullName>
    </submittedName>
</protein>
<comment type="caution">
    <text evidence="2">The sequence shown here is derived from an EMBL/GenBank/DDBJ whole genome shotgun (WGS) entry which is preliminary data.</text>
</comment>
<sequence>MSHYEYRVVPAPREIPRVKGLRGTEERFAYGLSAVLNDEARDGWEFVRMEVMTAEIRRGFLGGKRSETTTLLVFRRWAEGIAANPPTARQTEAQRPDKAAPRIGAVRRPDIGLRTVPAPNREER</sequence>
<dbReference type="AlphaFoldDB" id="A0A2W7N834"/>
<dbReference type="InterPro" id="IPR025234">
    <property type="entry name" value="YjzH-like"/>
</dbReference>
<dbReference type="EMBL" id="QKZL01000007">
    <property type="protein sequence ID" value="PZX16238.1"/>
    <property type="molecule type" value="Genomic_DNA"/>
</dbReference>
<keyword evidence="3" id="KW-1185">Reference proteome</keyword>